<proteinExistence type="predicted"/>
<dbReference type="Proteomes" id="UP001064048">
    <property type="component" value="Chromosome Z"/>
</dbReference>
<sequence>MEFQEKNTLIFRLAYACGPALMSPMVTLTSSLSSESESPWPALPLAASPLFFSCSSRSRPTSAKCSALLGVFDRHAPLRPTRVKHNPAPWLTPEIKTMMAKRNRARIKLRSVPSEENRQCYVYLRNRCNKVCREAKRRYIYESIDGCPPSKLWQFLKSLGVGKSQQTSSTVTDFNGLNKHFSTSPVQLDLIAKQHTLSLLANTQHPDIPIFDLGSITPQDVLNILKTIRTKAVAMPRGVKRGPAEGEAEVVVRVGASPSQTTFLDDSPSQPISYHLLDHGYGATPQHQIRREAPSAPPKTSEAVKRRLNLSESSSGSQGHVVPMKADFKTPKQKRVKVLTPYSRPSSSMKKYSERSRFDTSLGLLTKKFVALLKSSPNGVLDLNIAAEHLSVQKRRIYDITNVLEGIGILEKRSKNNIQWKCGSVVCGAGAGPGGEQARARRLRREVRALAAREARVSRAVTAAELTLSRLSADHGALAYITYADLRSIKDFRNQTVIPIKAPPDTRLSHHLVNYDPTRMIQS</sequence>
<organism evidence="1 2">
    <name type="scientific">Choristoneura fumiferana</name>
    <name type="common">Spruce budworm moth</name>
    <name type="synonym">Archips fumiferana</name>
    <dbReference type="NCBI Taxonomy" id="7141"/>
    <lineage>
        <taxon>Eukaryota</taxon>
        <taxon>Metazoa</taxon>
        <taxon>Ecdysozoa</taxon>
        <taxon>Arthropoda</taxon>
        <taxon>Hexapoda</taxon>
        <taxon>Insecta</taxon>
        <taxon>Pterygota</taxon>
        <taxon>Neoptera</taxon>
        <taxon>Endopterygota</taxon>
        <taxon>Lepidoptera</taxon>
        <taxon>Glossata</taxon>
        <taxon>Ditrysia</taxon>
        <taxon>Tortricoidea</taxon>
        <taxon>Tortricidae</taxon>
        <taxon>Tortricinae</taxon>
        <taxon>Choristoneura</taxon>
    </lineage>
</organism>
<protein>
    <submittedName>
        <fullName evidence="1">Uncharacterized protein</fullName>
    </submittedName>
</protein>
<accession>A0ACC0K1H1</accession>
<dbReference type="EMBL" id="CM046131">
    <property type="protein sequence ID" value="KAI8430213.1"/>
    <property type="molecule type" value="Genomic_DNA"/>
</dbReference>
<gene>
    <name evidence="1" type="ORF">MSG28_000561</name>
</gene>
<name>A0ACC0K1H1_CHOFU</name>
<keyword evidence="2" id="KW-1185">Reference proteome</keyword>
<evidence type="ECO:0000313" key="2">
    <source>
        <dbReference type="Proteomes" id="UP001064048"/>
    </source>
</evidence>
<reference evidence="1 2" key="1">
    <citation type="journal article" date="2022" name="Genome Biol. Evol.">
        <title>The Spruce Budworm Genome: Reconstructing the Evolutionary History of Antifreeze Proteins.</title>
        <authorList>
            <person name="Beliveau C."/>
            <person name="Gagne P."/>
            <person name="Picq S."/>
            <person name="Vernygora O."/>
            <person name="Keeling C.I."/>
            <person name="Pinkney K."/>
            <person name="Doucet D."/>
            <person name="Wen F."/>
            <person name="Johnston J.S."/>
            <person name="Maaroufi H."/>
            <person name="Boyle B."/>
            <person name="Laroche J."/>
            <person name="Dewar K."/>
            <person name="Juretic N."/>
            <person name="Blackburn G."/>
            <person name="Nisole A."/>
            <person name="Brunet B."/>
            <person name="Brandao M."/>
            <person name="Lumley L."/>
            <person name="Duan J."/>
            <person name="Quan G."/>
            <person name="Lucarotti C.J."/>
            <person name="Roe A.D."/>
            <person name="Sperling F.A.H."/>
            <person name="Levesque R.C."/>
            <person name="Cusson M."/>
        </authorList>
    </citation>
    <scope>NUCLEOTIDE SEQUENCE [LARGE SCALE GENOMIC DNA]</scope>
    <source>
        <strain evidence="1">Glfc:IPQL:Cfum</strain>
    </source>
</reference>
<comment type="caution">
    <text evidence="1">The sequence shown here is derived from an EMBL/GenBank/DDBJ whole genome shotgun (WGS) entry which is preliminary data.</text>
</comment>
<evidence type="ECO:0000313" key="1">
    <source>
        <dbReference type="EMBL" id="KAI8430213.1"/>
    </source>
</evidence>